<dbReference type="EMBL" id="PVNL01000111">
    <property type="protein sequence ID" value="PRQ02677.1"/>
    <property type="molecule type" value="Genomic_DNA"/>
</dbReference>
<sequence length="177" mass="18987">MFQGGLMSCAELTQCAWDANPFVPGAANPFMHPRAPGPWPASPGDSGWMPAPPPDADEWVFTPSGAEPELADHTPASARTELDTEVVVESSRIEGSLTLRRRADHMTLRMLGSDEQPPLELRSAMFSKTSATTVLFVDVVHEHREPGVYLAAVLDRQSGDHCGVLALTLGPIEAACV</sequence>
<dbReference type="AlphaFoldDB" id="A0A2S9YC41"/>
<protein>
    <submittedName>
        <fullName evidence="2">Uncharacterized protein</fullName>
    </submittedName>
</protein>
<reference evidence="2 3" key="1">
    <citation type="submission" date="2018-03" db="EMBL/GenBank/DDBJ databases">
        <title>Draft Genome Sequences of the Obligatory Marine Myxobacteria Enhygromyxa salina SWB007.</title>
        <authorList>
            <person name="Poehlein A."/>
            <person name="Moghaddam J.A."/>
            <person name="Harms H."/>
            <person name="Alanjari M."/>
            <person name="Koenig G.M."/>
            <person name="Daniel R."/>
            <person name="Schaeberle T.F."/>
        </authorList>
    </citation>
    <scope>NUCLEOTIDE SEQUENCE [LARGE SCALE GENOMIC DNA]</scope>
    <source>
        <strain evidence="2 3">SWB007</strain>
    </source>
</reference>
<organism evidence="2 3">
    <name type="scientific">Enhygromyxa salina</name>
    <dbReference type="NCBI Taxonomy" id="215803"/>
    <lineage>
        <taxon>Bacteria</taxon>
        <taxon>Pseudomonadati</taxon>
        <taxon>Myxococcota</taxon>
        <taxon>Polyangia</taxon>
        <taxon>Nannocystales</taxon>
        <taxon>Nannocystaceae</taxon>
        <taxon>Enhygromyxa</taxon>
    </lineage>
</organism>
<evidence type="ECO:0000313" key="3">
    <source>
        <dbReference type="Proteomes" id="UP000238823"/>
    </source>
</evidence>
<comment type="caution">
    <text evidence="2">The sequence shown here is derived from an EMBL/GenBank/DDBJ whole genome shotgun (WGS) entry which is preliminary data.</text>
</comment>
<proteinExistence type="predicted"/>
<gene>
    <name evidence="2" type="ORF">ENSA7_55060</name>
</gene>
<dbReference type="Proteomes" id="UP000238823">
    <property type="component" value="Unassembled WGS sequence"/>
</dbReference>
<name>A0A2S9YC41_9BACT</name>
<accession>A0A2S9YC41</accession>
<evidence type="ECO:0000256" key="1">
    <source>
        <dbReference type="SAM" id="MobiDB-lite"/>
    </source>
</evidence>
<feature type="region of interest" description="Disordered" evidence="1">
    <location>
        <begin position="34"/>
        <end position="53"/>
    </location>
</feature>
<evidence type="ECO:0000313" key="2">
    <source>
        <dbReference type="EMBL" id="PRQ02677.1"/>
    </source>
</evidence>